<organism evidence="2 3">
    <name type="scientific">Fimbriiglobus ruber</name>
    <dbReference type="NCBI Taxonomy" id="1908690"/>
    <lineage>
        <taxon>Bacteria</taxon>
        <taxon>Pseudomonadati</taxon>
        <taxon>Planctomycetota</taxon>
        <taxon>Planctomycetia</taxon>
        <taxon>Gemmatales</taxon>
        <taxon>Gemmataceae</taxon>
        <taxon>Fimbriiglobus</taxon>
    </lineage>
</organism>
<evidence type="ECO:0000313" key="3">
    <source>
        <dbReference type="Proteomes" id="UP000214646"/>
    </source>
</evidence>
<accession>A0A225DBZ8</accession>
<comment type="caution">
    <text evidence="2">The sequence shown here is derived from an EMBL/GenBank/DDBJ whole genome shotgun (WGS) entry which is preliminary data.</text>
</comment>
<name>A0A225DBZ8_9BACT</name>
<evidence type="ECO:0000313" key="2">
    <source>
        <dbReference type="EMBL" id="OWK34669.1"/>
    </source>
</evidence>
<reference evidence="3" key="1">
    <citation type="submission" date="2017-06" db="EMBL/GenBank/DDBJ databases">
        <title>Genome analysis of Fimbriiglobus ruber SP5, the first member of the order Planctomycetales with confirmed chitinolytic capability.</title>
        <authorList>
            <person name="Ravin N.V."/>
            <person name="Rakitin A.L."/>
            <person name="Ivanova A.A."/>
            <person name="Beletsky A.V."/>
            <person name="Kulichevskaya I.S."/>
            <person name="Mardanov A.V."/>
            <person name="Dedysh S.N."/>
        </authorList>
    </citation>
    <scope>NUCLEOTIDE SEQUENCE [LARGE SCALE GENOMIC DNA]</scope>
    <source>
        <strain evidence="3">SP5</strain>
    </source>
</reference>
<evidence type="ECO:0000256" key="1">
    <source>
        <dbReference type="SAM" id="MobiDB-lite"/>
    </source>
</evidence>
<dbReference type="Proteomes" id="UP000214646">
    <property type="component" value="Unassembled WGS sequence"/>
</dbReference>
<protein>
    <submittedName>
        <fullName evidence="2">Uncharacterized protein</fullName>
    </submittedName>
</protein>
<dbReference type="AlphaFoldDB" id="A0A225DBZ8"/>
<feature type="region of interest" description="Disordered" evidence="1">
    <location>
        <begin position="91"/>
        <end position="151"/>
    </location>
</feature>
<dbReference type="EMBL" id="NIDE01000020">
    <property type="protein sequence ID" value="OWK34669.1"/>
    <property type="molecule type" value="Genomic_DNA"/>
</dbReference>
<proteinExistence type="predicted"/>
<gene>
    <name evidence="2" type="ORF">FRUB_10640</name>
</gene>
<sequence length="151" mass="16167">MEFRDLLVRRGHRPPDGPQGRHLPVQAAPGATGMIRGGCRVSLRLFLLPELGELFGEVGGGDGRGRVVQPGRRVQGVVLGRVEQPGQELVPPRIGARRGRPRVGVERGREVVRGGERVRPGDPDAVARRDQVAAPPQPPGVDLQGRRAGAD</sequence>
<feature type="region of interest" description="Disordered" evidence="1">
    <location>
        <begin position="1"/>
        <end position="29"/>
    </location>
</feature>
<feature type="compositionally biased region" description="Basic and acidic residues" evidence="1">
    <location>
        <begin position="103"/>
        <end position="131"/>
    </location>
</feature>
<keyword evidence="3" id="KW-1185">Reference proteome</keyword>